<evidence type="ECO:0000313" key="3">
    <source>
        <dbReference type="EMBL" id="GAA0361383.1"/>
    </source>
</evidence>
<dbReference type="InterPro" id="IPR036396">
    <property type="entry name" value="Cyt_P450_sf"/>
</dbReference>
<evidence type="ECO:0000256" key="2">
    <source>
        <dbReference type="SAM" id="MobiDB-lite"/>
    </source>
</evidence>
<dbReference type="SUPFAM" id="SSF48264">
    <property type="entry name" value="Cytochrome P450"/>
    <property type="match status" value="1"/>
</dbReference>
<dbReference type="Gene3D" id="1.10.630.10">
    <property type="entry name" value="Cytochrome P450"/>
    <property type="match status" value="1"/>
</dbReference>
<dbReference type="EMBL" id="BAAABM010000054">
    <property type="protein sequence ID" value="GAA0361383.1"/>
    <property type="molecule type" value="Genomic_DNA"/>
</dbReference>
<comment type="caution">
    <text evidence="3">The sequence shown here is derived from an EMBL/GenBank/DDBJ whole genome shotgun (WGS) entry which is preliminary data.</text>
</comment>
<comment type="similarity">
    <text evidence="1">Belongs to the cytochrome P450 family.</text>
</comment>
<keyword evidence="4" id="KW-1185">Reference proteome</keyword>
<proteinExistence type="inferred from homology"/>
<dbReference type="InterPro" id="IPR002397">
    <property type="entry name" value="Cyt_P450_B"/>
</dbReference>
<dbReference type="PRINTS" id="PR00385">
    <property type="entry name" value="P450"/>
</dbReference>
<dbReference type="InterPro" id="IPR001128">
    <property type="entry name" value="Cyt_P450"/>
</dbReference>
<dbReference type="CDD" id="cd11031">
    <property type="entry name" value="Cyp158A-like"/>
    <property type="match status" value="1"/>
</dbReference>
<protein>
    <submittedName>
        <fullName evidence="3">Cytochrome P450</fullName>
    </submittedName>
</protein>
<sequence length="390" mass="42705">MADLPRLPFERTDLLGISGAYAALRAREPITRVRTRTGDEGWLVTGYDQARAILADQRFGRSHPDPDHAPRLSNSAITGGPTGEFATEKDVHDRMRRLLAPAFSARRMRALAGRVQELVDDLLDRMEEHGPPLDLHAALSVPLPIQVICELLGVPLADRDHFRAIADEMTDLTDPDRSAAARTAMEEYSHGIVKAKRDDPGEDVYSDLAQADLPAEEVATIAGGLLFAGHETTVNRIDHGVLILLANPDQLAALRRDPALAPAAVEEIMRAAVPNDHGLARYAREDVEVDGVRIRAGELCVISTAAANRDETVFTDPERFDIGRDPQPHLGFGYAIRYCLGANLARVELRAVFGSLFQRFPGLRLAVPIDRLPRRADRLTGGVSALPVTW</sequence>
<gene>
    <name evidence="3" type="ORF">GCM10010151_59180</name>
</gene>
<name>A0ABN0XDX4_9ACTN</name>
<dbReference type="PANTHER" id="PTHR46696">
    <property type="entry name" value="P450, PUTATIVE (EUROFUNG)-RELATED"/>
    <property type="match status" value="1"/>
</dbReference>
<dbReference type="RefSeq" id="WP_252805979.1">
    <property type="nucleotide sequence ID" value="NZ_BAAABM010000054.1"/>
</dbReference>
<evidence type="ECO:0000256" key="1">
    <source>
        <dbReference type="ARBA" id="ARBA00010617"/>
    </source>
</evidence>
<dbReference type="PRINTS" id="PR00359">
    <property type="entry name" value="BP450"/>
</dbReference>
<organism evidence="3 4">
    <name type="scientific">Actinoallomurus spadix</name>
    <dbReference type="NCBI Taxonomy" id="79912"/>
    <lineage>
        <taxon>Bacteria</taxon>
        <taxon>Bacillati</taxon>
        <taxon>Actinomycetota</taxon>
        <taxon>Actinomycetes</taxon>
        <taxon>Streptosporangiales</taxon>
        <taxon>Thermomonosporaceae</taxon>
        <taxon>Actinoallomurus</taxon>
    </lineage>
</organism>
<feature type="region of interest" description="Disordered" evidence="2">
    <location>
        <begin position="59"/>
        <end position="84"/>
    </location>
</feature>
<feature type="compositionally biased region" description="Basic and acidic residues" evidence="2">
    <location>
        <begin position="59"/>
        <end position="70"/>
    </location>
</feature>
<accession>A0ABN0XDX4</accession>
<dbReference type="Pfam" id="PF00067">
    <property type="entry name" value="p450"/>
    <property type="match status" value="1"/>
</dbReference>
<evidence type="ECO:0000313" key="4">
    <source>
        <dbReference type="Proteomes" id="UP001501822"/>
    </source>
</evidence>
<reference evidence="3 4" key="1">
    <citation type="journal article" date="2019" name="Int. J. Syst. Evol. Microbiol.">
        <title>The Global Catalogue of Microorganisms (GCM) 10K type strain sequencing project: providing services to taxonomists for standard genome sequencing and annotation.</title>
        <authorList>
            <consortium name="The Broad Institute Genomics Platform"/>
            <consortium name="The Broad Institute Genome Sequencing Center for Infectious Disease"/>
            <person name="Wu L."/>
            <person name="Ma J."/>
        </authorList>
    </citation>
    <scope>NUCLEOTIDE SEQUENCE [LARGE SCALE GENOMIC DNA]</scope>
    <source>
        <strain evidence="3 4">JCM 3146</strain>
    </source>
</reference>
<dbReference type="Proteomes" id="UP001501822">
    <property type="component" value="Unassembled WGS sequence"/>
</dbReference>
<dbReference type="PANTHER" id="PTHR46696:SF1">
    <property type="entry name" value="CYTOCHROME P450 YJIB-RELATED"/>
    <property type="match status" value="1"/>
</dbReference>